<dbReference type="InParanoid" id="A0A5N4AEY7"/>
<evidence type="ECO:0000313" key="3">
    <source>
        <dbReference type="Proteomes" id="UP000327044"/>
    </source>
</evidence>
<gene>
    <name evidence="2" type="ORF">PPYR_09932</name>
</gene>
<feature type="signal peptide" evidence="1">
    <location>
        <begin position="1"/>
        <end position="18"/>
    </location>
</feature>
<feature type="chain" id="PRO_5024325107" evidence="1">
    <location>
        <begin position="19"/>
        <end position="143"/>
    </location>
</feature>
<evidence type="ECO:0000313" key="2">
    <source>
        <dbReference type="EMBL" id="KAB0795871.1"/>
    </source>
</evidence>
<comment type="caution">
    <text evidence="2">The sequence shown here is derived from an EMBL/GenBank/DDBJ whole genome shotgun (WGS) entry which is preliminary data.</text>
</comment>
<dbReference type="Gene3D" id="1.10.238.20">
    <property type="entry name" value="Pheromone/general odorant binding protein domain"/>
    <property type="match status" value="1"/>
</dbReference>
<keyword evidence="3" id="KW-1185">Reference proteome</keyword>
<dbReference type="InterPro" id="IPR036728">
    <property type="entry name" value="PBP_GOBP_sf"/>
</dbReference>
<proteinExistence type="predicted"/>
<sequence>MNTLGLICFFATILGAYGSCSFKFSDELKQCGELHGFTDEQVFHHYHHGYTSEEAPKFNLFVECAWDKWGFLLPGNKIDYDAIRSNKVSDFLVTGVCNDVLKVRETHPFIEAVNTCETTAPADIRAETIRFCITKHFKENISK</sequence>
<dbReference type="OrthoDB" id="6764179at2759"/>
<dbReference type="EMBL" id="VVIM01000007">
    <property type="protein sequence ID" value="KAB0795871.1"/>
    <property type="molecule type" value="Genomic_DNA"/>
</dbReference>
<reference evidence="2 3" key="1">
    <citation type="journal article" date="2018" name="Elife">
        <title>Firefly genomes illuminate parallel origins of bioluminescence in beetles.</title>
        <authorList>
            <person name="Fallon T.R."/>
            <person name="Lower S.E."/>
            <person name="Chang C.H."/>
            <person name="Bessho-Uehara M."/>
            <person name="Martin G.J."/>
            <person name="Bewick A.J."/>
            <person name="Behringer M."/>
            <person name="Debat H.J."/>
            <person name="Wong I."/>
            <person name="Day J.C."/>
            <person name="Suvorov A."/>
            <person name="Silva C.J."/>
            <person name="Stanger-Hall K.F."/>
            <person name="Hall D.W."/>
            <person name="Schmitz R.J."/>
            <person name="Nelson D.R."/>
            <person name="Lewis S.M."/>
            <person name="Shigenobu S."/>
            <person name="Bybee S.M."/>
            <person name="Larracuente A.M."/>
            <person name="Oba Y."/>
            <person name="Weng J.K."/>
        </authorList>
    </citation>
    <scope>NUCLEOTIDE SEQUENCE [LARGE SCALE GENOMIC DNA]</scope>
    <source>
        <strain evidence="2">1611_PpyrPB1</strain>
        <tissue evidence="2">Whole body</tissue>
    </source>
</reference>
<organism evidence="2 3">
    <name type="scientific">Photinus pyralis</name>
    <name type="common">Common eastern firefly</name>
    <name type="synonym">Lampyris pyralis</name>
    <dbReference type="NCBI Taxonomy" id="7054"/>
    <lineage>
        <taxon>Eukaryota</taxon>
        <taxon>Metazoa</taxon>
        <taxon>Ecdysozoa</taxon>
        <taxon>Arthropoda</taxon>
        <taxon>Hexapoda</taxon>
        <taxon>Insecta</taxon>
        <taxon>Pterygota</taxon>
        <taxon>Neoptera</taxon>
        <taxon>Endopterygota</taxon>
        <taxon>Coleoptera</taxon>
        <taxon>Polyphaga</taxon>
        <taxon>Elateriformia</taxon>
        <taxon>Elateroidea</taxon>
        <taxon>Lampyridae</taxon>
        <taxon>Lampyrinae</taxon>
        <taxon>Photinus</taxon>
    </lineage>
</organism>
<dbReference type="GO" id="GO:0005549">
    <property type="term" value="F:odorant binding"/>
    <property type="evidence" value="ECO:0007669"/>
    <property type="project" value="InterPro"/>
</dbReference>
<dbReference type="SUPFAM" id="SSF47565">
    <property type="entry name" value="Insect pheromone/odorant-binding proteins"/>
    <property type="match status" value="1"/>
</dbReference>
<accession>A0A5N4AEY7</accession>
<name>A0A5N4AEY7_PHOPY</name>
<dbReference type="Proteomes" id="UP000327044">
    <property type="component" value="Unassembled WGS sequence"/>
</dbReference>
<dbReference type="AlphaFoldDB" id="A0A5N4AEY7"/>
<evidence type="ECO:0000256" key="1">
    <source>
        <dbReference type="SAM" id="SignalP"/>
    </source>
</evidence>
<protein>
    <submittedName>
        <fullName evidence="2">Uncharacterized protein</fullName>
    </submittedName>
</protein>
<keyword evidence="1" id="KW-0732">Signal</keyword>